<dbReference type="InterPro" id="IPR006935">
    <property type="entry name" value="Helicase/UvrB_N"/>
</dbReference>
<dbReference type="Proteomes" id="UP001595477">
    <property type="component" value="Unassembled WGS sequence"/>
</dbReference>
<evidence type="ECO:0000256" key="4">
    <source>
        <dbReference type="ARBA" id="ARBA00022840"/>
    </source>
</evidence>
<dbReference type="InterPro" id="IPR050615">
    <property type="entry name" value="ATP-dep_DNA_Helicase"/>
</dbReference>
<dbReference type="CDD" id="cd09179">
    <property type="entry name" value="PLDc_N_DEXD_a"/>
    <property type="match status" value="1"/>
</dbReference>
<name>A0ABV7JWI4_9ALTE</name>
<dbReference type="PROSITE" id="PS51194">
    <property type="entry name" value="HELICASE_CTER"/>
    <property type="match status" value="1"/>
</dbReference>
<dbReference type="PANTHER" id="PTHR11274:SF0">
    <property type="entry name" value="GENERAL TRANSCRIPTION AND DNA REPAIR FACTOR IIH HELICASE SUBUNIT XPB"/>
    <property type="match status" value="1"/>
</dbReference>
<reference evidence="8" key="1">
    <citation type="journal article" date="2019" name="Int. J. Syst. Evol. Microbiol.">
        <title>The Global Catalogue of Microorganisms (GCM) 10K type strain sequencing project: providing services to taxonomists for standard genome sequencing and annotation.</title>
        <authorList>
            <consortium name="The Broad Institute Genomics Platform"/>
            <consortium name="The Broad Institute Genome Sequencing Center for Infectious Disease"/>
            <person name="Wu L."/>
            <person name="Ma J."/>
        </authorList>
    </citation>
    <scope>NUCLEOTIDE SEQUENCE [LARGE SCALE GENOMIC DNA]</scope>
    <source>
        <strain evidence="8">KCTC 52449</strain>
    </source>
</reference>
<organism evidence="7 8">
    <name type="scientific">Alteromonas oceani</name>
    <dbReference type="NCBI Taxonomy" id="2071609"/>
    <lineage>
        <taxon>Bacteria</taxon>
        <taxon>Pseudomonadati</taxon>
        <taxon>Pseudomonadota</taxon>
        <taxon>Gammaproteobacteria</taxon>
        <taxon>Alteromonadales</taxon>
        <taxon>Alteromonadaceae</taxon>
        <taxon>Alteromonas/Salinimonas group</taxon>
        <taxon>Alteromonas</taxon>
    </lineage>
</organism>
<evidence type="ECO:0000313" key="8">
    <source>
        <dbReference type="Proteomes" id="UP001595477"/>
    </source>
</evidence>
<dbReference type="SMART" id="SM00487">
    <property type="entry name" value="DEXDc"/>
    <property type="match status" value="1"/>
</dbReference>
<comment type="caution">
    <text evidence="7">The sequence shown here is derived from an EMBL/GenBank/DDBJ whole genome shotgun (WGS) entry which is preliminary data.</text>
</comment>
<evidence type="ECO:0000256" key="2">
    <source>
        <dbReference type="ARBA" id="ARBA00022801"/>
    </source>
</evidence>
<keyword evidence="1" id="KW-0547">Nucleotide-binding</keyword>
<sequence length="742" mass="84546">MEDVGIKGLNEVNNYPGFKSLHLKHVYRTGDDDIYLDFYKKVLSKAVNYDRAVGYFSSSILAANLKGLSSLISSNGKMRLIIGHPLERDEFEAIRNVINYPLELSQKYTNTLLDWIKQDKDVTTKRLDLLAILIASGRLEIKFAFRRAGMYHEKIGIVHDKNNDIVVFQGSANETPSGMFEHLNAESISVYKSWETELYDAYGVSYYEGFRKLWAGEQKNTYIVDINSEFYEKVADYVENSSLLQSFTLNDFSDFEEQILQYESQQANLTTKTTPYIPEYLNGHKFNIKEHQRAALNKWRANNYRGILKLATGSGKTITSIYGAVKVYETLKKQNRSLCLIIAVPYIELANQWVENLLDFGITSHKCFNNKSSWLPNIEDAVTAFNMGLKDFLCVVVVNRTLVSSNFQKIISNINQKSLMFVGDECHNHGSSNMRTLLPDADFRMGLSATPFRSDDDEIESMFPNTSKENLLNYYGEVVAEYGLGDAINDEILTPYDYHLVPVYLNAEEQEKFEDLSEKITSIITKSGGNLKKEDKDKLTIYCGQRSRLLGSASDKLHKLDSLVAQIPSGQRKLTLFYAGEGKPFQHDDNDDEEDFKVIDHVSKVLFKNGWKTSQFTSSINNVERKKLMDAFKDEAIDALVAMKVLDEGIDVPACQTAVILSSTRNPRQYVQRRGRVLRKFPKKSKAIIYDFIVLPNSDFSQPASKKLISAEMERIGDFLLLADNKLEVENQLENLGLYYDI</sequence>
<keyword evidence="8" id="KW-1185">Reference proteome</keyword>
<keyword evidence="2" id="KW-0378">Hydrolase</keyword>
<gene>
    <name evidence="7" type="ORF">ACFOEW_11595</name>
</gene>
<dbReference type="SMART" id="SM00490">
    <property type="entry name" value="HELICc"/>
    <property type="match status" value="1"/>
</dbReference>
<dbReference type="GO" id="GO:0004386">
    <property type="term" value="F:helicase activity"/>
    <property type="evidence" value="ECO:0007669"/>
    <property type="project" value="UniProtKB-KW"/>
</dbReference>
<dbReference type="SUPFAM" id="SSF52540">
    <property type="entry name" value="P-loop containing nucleoside triphosphate hydrolases"/>
    <property type="match status" value="2"/>
</dbReference>
<dbReference type="InterPro" id="IPR001650">
    <property type="entry name" value="Helicase_C-like"/>
</dbReference>
<feature type="domain" description="Helicase ATP-binding" evidence="5">
    <location>
        <begin position="297"/>
        <end position="469"/>
    </location>
</feature>
<evidence type="ECO:0000256" key="3">
    <source>
        <dbReference type="ARBA" id="ARBA00022806"/>
    </source>
</evidence>
<dbReference type="PROSITE" id="PS51192">
    <property type="entry name" value="HELICASE_ATP_BIND_1"/>
    <property type="match status" value="1"/>
</dbReference>
<proteinExistence type="predicted"/>
<protein>
    <submittedName>
        <fullName evidence="7">DEAD/DEAH box helicase family protein</fullName>
    </submittedName>
</protein>
<dbReference type="RefSeq" id="WP_123324809.1">
    <property type="nucleotide sequence ID" value="NZ_JBHRSX010000022.1"/>
</dbReference>
<keyword evidence="3 7" id="KW-0347">Helicase</keyword>
<dbReference type="Pfam" id="PF00271">
    <property type="entry name" value="Helicase_C"/>
    <property type="match status" value="1"/>
</dbReference>
<dbReference type="Pfam" id="PF04851">
    <property type="entry name" value="ResIII"/>
    <property type="match status" value="1"/>
</dbReference>
<dbReference type="EMBL" id="JBHRSX010000022">
    <property type="protein sequence ID" value="MFC3202459.1"/>
    <property type="molecule type" value="Genomic_DNA"/>
</dbReference>
<evidence type="ECO:0000259" key="6">
    <source>
        <dbReference type="PROSITE" id="PS51194"/>
    </source>
</evidence>
<keyword evidence="4" id="KW-0067">ATP-binding</keyword>
<evidence type="ECO:0000256" key="1">
    <source>
        <dbReference type="ARBA" id="ARBA00022741"/>
    </source>
</evidence>
<dbReference type="Gene3D" id="3.40.50.300">
    <property type="entry name" value="P-loop containing nucleotide triphosphate hydrolases"/>
    <property type="match status" value="2"/>
</dbReference>
<feature type="domain" description="Helicase C-terminal" evidence="6">
    <location>
        <begin position="559"/>
        <end position="737"/>
    </location>
</feature>
<accession>A0ABV7JWI4</accession>
<dbReference type="InterPro" id="IPR027417">
    <property type="entry name" value="P-loop_NTPase"/>
</dbReference>
<dbReference type="PANTHER" id="PTHR11274">
    <property type="entry name" value="RAD25/XP-B DNA REPAIR HELICASE"/>
    <property type="match status" value="1"/>
</dbReference>
<evidence type="ECO:0000259" key="5">
    <source>
        <dbReference type="PROSITE" id="PS51192"/>
    </source>
</evidence>
<dbReference type="InterPro" id="IPR014001">
    <property type="entry name" value="Helicase_ATP-bd"/>
</dbReference>
<evidence type="ECO:0000313" key="7">
    <source>
        <dbReference type="EMBL" id="MFC3202459.1"/>
    </source>
</evidence>